<dbReference type="Proteomes" id="UP000216024">
    <property type="component" value="Unassembled WGS sequence"/>
</dbReference>
<dbReference type="AlphaFoldDB" id="A0A267MHS5"/>
<dbReference type="InterPro" id="IPR003462">
    <property type="entry name" value="ODC_Mu_crystall"/>
</dbReference>
<evidence type="ECO:0008006" key="3">
    <source>
        <dbReference type="Google" id="ProtNLM"/>
    </source>
</evidence>
<protein>
    <recommendedName>
        <fullName evidence="3">Ornithine cyclodeaminase</fullName>
    </recommendedName>
</protein>
<evidence type="ECO:0000313" key="1">
    <source>
        <dbReference type="EMBL" id="PAB58353.1"/>
    </source>
</evidence>
<accession>A0A267MHS5</accession>
<dbReference type="Gene3D" id="3.40.50.720">
    <property type="entry name" value="NAD(P)-binding Rossmann-like Domain"/>
    <property type="match status" value="1"/>
</dbReference>
<dbReference type="PIRSF" id="PIRSF001439">
    <property type="entry name" value="CryM"/>
    <property type="match status" value="1"/>
</dbReference>
<dbReference type="InterPro" id="IPR036291">
    <property type="entry name" value="NAD(P)-bd_dom_sf"/>
</dbReference>
<dbReference type="RefSeq" id="WP_095134655.1">
    <property type="nucleotide sequence ID" value="NZ_NIBG01000016.1"/>
</dbReference>
<dbReference type="PANTHER" id="PTHR13812">
    <property type="entry name" value="KETIMINE REDUCTASE MU-CRYSTALLIN"/>
    <property type="match status" value="1"/>
</dbReference>
<keyword evidence="2" id="KW-1185">Reference proteome</keyword>
<dbReference type="Pfam" id="PF02423">
    <property type="entry name" value="OCD_Mu_crystall"/>
    <property type="match status" value="1"/>
</dbReference>
<name>A0A267MHS5_9FIRM</name>
<sequence length="324" mass="35560">MEKLEFLYLSEEDILGLNISWEEVFGSVEKALKEHGEKTVENPPKPGVHSLSNSFIHAMPAYLEQMQAIGLKWVSGYPPNREKNLPVINGLQIINCAQTGVPLAVMNATWTTTVRTAAVSAVTAMRCARKDSEVVGIIGAGVQGRINIIALKKILPQIKKCKVYDIFPAASDGFREEISKKLDIEIEIVSSPEEAVRNSDIVITATQKLPEPIVKYEWLKEGVLGLPLESSRAWTNEALFGVDKFINDDLEQAKLYQSQGAFSGGIPELHAETGEVIAGLKAGRENDTEKIIAMNIGLACEDISFGKYIYEKAMEKGVGSKLQL</sequence>
<comment type="caution">
    <text evidence="1">The sequence shown here is derived from an EMBL/GenBank/DDBJ whole genome shotgun (WGS) entry which is preliminary data.</text>
</comment>
<dbReference type="PANTHER" id="PTHR13812:SF19">
    <property type="entry name" value="KETIMINE REDUCTASE MU-CRYSTALLIN"/>
    <property type="match status" value="1"/>
</dbReference>
<dbReference type="SUPFAM" id="SSF51735">
    <property type="entry name" value="NAD(P)-binding Rossmann-fold domains"/>
    <property type="match status" value="1"/>
</dbReference>
<dbReference type="OrthoDB" id="9792005at2"/>
<dbReference type="InterPro" id="IPR023401">
    <property type="entry name" value="ODC_N"/>
</dbReference>
<evidence type="ECO:0000313" key="2">
    <source>
        <dbReference type="Proteomes" id="UP000216024"/>
    </source>
</evidence>
<organism evidence="1 2">
    <name type="scientific">Anaeromicrobium sediminis</name>
    <dbReference type="NCBI Taxonomy" id="1478221"/>
    <lineage>
        <taxon>Bacteria</taxon>
        <taxon>Bacillati</taxon>
        <taxon>Bacillota</taxon>
        <taxon>Clostridia</taxon>
        <taxon>Peptostreptococcales</taxon>
        <taxon>Thermotaleaceae</taxon>
        <taxon>Anaeromicrobium</taxon>
    </lineage>
</organism>
<proteinExistence type="predicted"/>
<dbReference type="Gene3D" id="3.30.1780.10">
    <property type="entry name" value="ornithine cyclodeaminase, domain 1"/>
    <property type="match status" value="1"/>
</dbReference>
<dbReference type="EMBL" id="NIBG01000016">
    <property type="protein sequence ID" value="PAB58353.1"/>
    <property type="molecule type" value="Genomic_DNA"/>
</dbReference>
<gene>
    <name evidence="1" type="ORF">CCE28_15560</name>
</gene>
<dbReference type="GO" id="GO:0005737">
    <property type="term" value="C:cytoplasm"/>
    <property type="evidence" value="ECO:0007669"/>
    <property type="project" value="TreeGrafter"/>
</dbReference>
<reference evidence="1 2" key="1">
    <citation type="submission" date="2017-06" db="EMBL/GenBank/DDBJ databases">
        <title>Draft genome sequence of anaerobic fermentative bacterium Anaeromicrobium sediminis DY2726D isolated from West Pacific Ocean sediments.</title>
        <authorList>
            <person name="Zeng X."/>
        </authorList>
    </citation>
    <scope>NUCLEOTIDE SEQUENCE [LARGE SCALE GENOMIC DNA]</scope>
    <source>
        <strain evidence="1 2">DY2726D</strain>
    </source>
</reference>